<dbReference type="KEGG" id="nsl:BOX37_29365"/>
<reference evidence="5" key="1">
    <citation type="submission" date="2016-11" db="EMBL/GenBank/DDBJ databases">
        <authorList>
            <person name="Jaros S."/>
            <person name="Januszkiewicz K."/>
            <person name="Wedrychowicz H."/>
        </authorList>
    </citation>
    <scope>NUCLEOTIDE SEQUENCE [LARGE SCALE GENOMIC DNA]</scope>
    <source>
        <strain evidence="5">Y48</strain>
    </source>
</reference>
<dbReference type="InterPro" id="IPR028098">
    <property type="entry name" value="Glyco_trans_4-like_N"/>
</dbReference>
<dbReference type="RefSeq" id="WP_071930531.1">
    <property type="nucleotide sequence ID" value="NZ_CP018082.1"/>
</dbReference>
<dbReference type="PANTHER" id="PTHR45947">
    <property type="entry name" value="SULFOQUINOVOSYL TRANSFERASE SQD2"/>
    <property type="match status" value="1"/>
</dbReference>
<sequence length="380" mass="40587">MRVAIVSESFLPNMNGVVNSVLRVLDHLDQHGHDAMIVAPDTLRGAPPAPRFHGRFPVHRVPAMMVPKVSSLPVGLPQPGITAAIAAFDPDVVHLASPFLLGAGGLAAATRLDLPSIAVYQTDVAGFAKSYGLGLAARAAWAWTRRIHEGATRTLAPSSAAAEDLAEHGIPRVHRWGRGVDIERFNPGARSNELRASWLNGRDQLVVGFVGRLAPEKHVERLVALAGDPSIQLVVVGDGPERARLSRLLPDAVFTGELGGSELAEHYASLDVMVHPGEHETFCQGVQEALSSGVAVIGPDAGGPRDLIAHCRNGYLLPVDRFVELLPSAVSALRDPAVRARFSAAARKSVLHRTWPAICTELIGHYAEVTGTRERLLRSA</sequence>
<dbReference type="OrthoDB" id="9802525at2"/>
<evidence type="ECO:0000313" key="6">
    <source>
        <dbReference type="Proteomes" id="UP000183810"/>
    </source>
</evidence>
<dbReference type="GO" id="GO:0016758">
    <property type="term" value="F:hexosyltransferase activity"/>
    <property type="evidence" value="ECO:0007669"/>
    <property type="project" value="TreeGrafter"/>
</dbReference>
<dbReference type="CDD" id="cd03814">
    <property type="entry name" value="GT4-like"/>
    <property type="match status" value="1"/>
</dbReference>
<evidence type="ECO:0000313" key="5">
    <source>
        <dbReference type="EMBL" id="APE37362.1"/>
    </source>
</evidence>
<evidence type="ECO:0000259" key="3">
    <source>
        <dbReference type="Pfam" id="PF00534"/>
    </source>
</evidence>
<protein>
    <submittedName>
        <fullName evidence="5">Alpha-mannosyltransferase</fullName>
    </submittedName>
</protein>
<dbReference type="PANTHER" id="PTHR45947:SF3">
    <property type="entry name" value="SULFOQUINOVOSYL TRANSFERASE SQD2"/>
    <property type="match status" value="1"/>
</dbReference>
<accession>A0A1J0VZB8</accession>
<keyword evidence="6" id="KW-1185">Reference proteome</keyword>
<evidence type="ECO:0000259" key="4">
    <source>
        <dbReference type="Pfam" id="PF13439"/>
    </source>
</evidence>
<dbReference type="GO" id="GO:1903509">
    <property type="term" value="P:liposaccharide metabolic process"/>
    <property type="evidence" value="ECO:0007669"/>
    <property type="project" value="UniProtKB-ARBA"/>
</dbReference>
<keyword evidence="2 5" id="KW-0808">Transferase</keyword>
<dbReference type="SUPFAM" id="SSF53756">
    <property type="entry name" value="UDP-Glycosyltransferase/glycogen phosphorylase"/>
    <property type="match status" value="1"/>
</dbReference>
<dbReference type="EMBL" id="CP018082">
    <property type="protein sequence ID" value="APE37362.1"/>
    <property type="molecule type" value="Genomic_DNA"/>
</dbReference>
<dbReference type="InterPro" id="IPR050194">
    <property type="entry name" value="Glycosyltransferase_grp1"/>
</dbReference>
<evidence type="ECO:0000256" key="1">
    <source>
        <dbReference type="ARBA" id="ARBA00022676"/>
    </source>
</evidence>
<gene>
    <name evidence="5" type="ORF">BOX37_29365</name>
</gene>
<dbReference type="InterPro" id="IPR001296">
    <property type="entry name" value="Glyco_trans_1"/>
</dbReference>
<name>A0A1J0VZB8_9NOCA</name>
<dbReference type="AlphaFoldDB" id="A0A1J0VZB8"/>
<dbReference type="Gene3D" id="3.40.50.2000">
    <property type="entry name" value="Glycogen Phosphorylase B"/>
    <property type="match status" value="2"/>
</dbReference>
<organism evidence="5 6">
    <name type="scientific">Nocardia mangyaensis</name>
    <dbReference type="NCBI Taxonomy" id="2213200"/>
    <lineage>
        <taxon>Bacteria</taxon>
        <taxon>Bacillati</taxon>
        <taxon>Actinomycetota</taxon>
        <taxon>Actinomycetes</taxon>
        <taxon>Mycobacteriales</taxon>
        <taxon>Nocardiaceae</taxon>
        <taxon>Nocardia</taxon>
    </lineage>
</organism>
<feature type="domain" description="Glycosyltransferase subfamily 4-like N-terminal" evidence="4">
    <location>
        <begin position="15"/>
        <end position="184"/>
    </location>
</feature>
<dbReference type="Pfam" id="PF13439">
    <property type="entry name" value="Glyco_transf_4"/>
    <property type="match status" value="1"/>
</dbReference>
<proteinExistence type="predicted"/>
<dbReference type="Proteomes" id="UP000183810">
    <property type="component" value="Chromosome"/>
</dbReference>
<keyword evidence="1 5" id="KW-0328">Glycosyltransferase</keyword>
<dbReference type="Pfam" id="PF00534">
    <property type="entry name" value="Glycos_transf_1"/>
    <property type="match status" value="1"/>
</dbReference>
<dbReference type="GO" id="GO:1901137">
    <property type="term" value="P:carbohydrate derivative biosynthetic process"/>
    <property type="evidence" value="ECO:0007669"/>
    <property type="project" value="UniProtKB-ARBA"/>
</dbReference>
<evidence type="ECO:0000256" key="2">
    <source>
        <dbReference type="ARBA" id="ARBA00022679"/>
    </source>
</evidence>
<feature type="domain" description="Glycosyl transferase family 1" evidence="3">
    <location>
        <begin position="193"/>
        <end position="348"/>
    </location>
</feature>